<accession>A0AA48HZR8</accession>
<evidence type="ECO:0000313" key="1">
    <source>
        <dbReference type="EMBL" id="BED92751.1"/>
    </source>
</evidence>
<reference evidence="1" key="1">
    <citation type="journal article" date="2023" name="ISME J.">
        <title>Emergence of putative energy parasites within Clostridia revealed by genome analysis of a novel endosymbiotic clade.</title>
        <authorList>
            <person name="Takahashi K."/>
            <person name="Kuwahara H."/>
            <person name="Horikawa Y."/>
            <person name="Izawa K."/>
            <person name="Kato D."/>
            <person name="Inagaki T."/>
            <person name="Yuki M."/>
            <person name="Ohkuma M."/>
            <person name="Hongoh Y."/>
        </authorList>
    </citation>
    <scope>NUCLEOTIDE SEQUENCE</scope>
    <source>
        <strain evidence="1">RsTa-C01</strain>
    </source>
</reference>
<dbReference type="Proteomes" id="UP001335720">
    <property type="component" value="Chromosome"/>
</dbReference>
<name>A0AA48HZR8_9FIRM</name>
<dbReference type="KEGG" id="ptrh:RsTaC01_0615"/>
<gene>
    <name evidence="1" type="ORF">RsTaC01_0615</name>
</gene>
<organism evidence="1">
    <name type="scientific">Candidatus Paraimprobicoccus trichonymphae</name>
    <dbReference type="NCBI Taxonomy" id="3033793"/>
    <lineage>
        <taxon>Bacteria</taxon>
        <taxon>Bacillati</taxon>
        <taxon>Bacillota</taxon>
        <taxon>Clostridia</taxon>
        <taxon>Candidatus Paraimprobicoccus</taxon>
    </lineage>
</organism>
<dbReference type="EMBL" id="AP027925">
    <property type="protein sequence ID" value="BED92751.1"/>
    <property type="molecule type" value="Genomic_DNA"/>
</dbReference>
<dbReference type="Pfam" id="PF10387">
    <property type="entry name" value="DUF2442"/>
    <property type="match status" value="1"/>
</dbReference>
<dbReference type="AlphaFoldDB" id="A0AA48HZR8"/>
<protein>
    <submittedName>
        <fullName evidence="1">DUF2442 domain-containing protein</fullName>
    </submittedName>
</protein>
<dbReference type="Gene3D" id="3.30.2020.10">
    <property type="entry name" value="NE0471-like N-terminal domain"/>
    <property type="match status" value="1"/>
</dbReference>
<proteinExistence type="predicted"/>
<dbReference type="InterPro" id="IPR036782">
    <property type="entry name" value="NE0471-like_N"/>
</dbReference>
<dbReference type="InterPro" id="IPR018841">
    <property type="entry name" value="DUF2442"/>
</dbReference>
<dbReference type="SUPFAM" id="SSF143880">
    <property type="entry name" value="NE0471 N-terminal domain-like"/>
    <property type="match status" value="1"/>
</dbReference>
<sequence length="83" mass="9935">MNEYYYAKSVEPLEDYKLLITFSNGEKKVYDMKSQLDDWYYEPLKNIEFFKTVHIARHTVVWNGEIDICPEDLYESSKLVVNS</sequence>